<gene>
    <name evidence="2" type="primary">Necator_chrIII.g10118</name>
    <name evidence="2" type="ORF">RB195_009353</name>
</gene>
<organism evidence="2 3">
    <name type="scientific">Necator americanus</name>
    <name type="common">Human hookworm</name>
    <dbReference type="NCBI Taxonomy" id="51031"/>
    <lineage>
        <taxon>Eukaryota</taxon>
        <taxon>Metazoa</taxon>
        <taxon>Ecdysozoa</taxon>
        <taxon>Nematoda</taxon>
        <taxon>Chromadorea</taxon>
        <taxon>Rhabditida</taxon>
        <taxon>Rhabditina</taxon>
        <taxon>Rhabditomorpha</taxon>
        <taxon>Strongyloidea</taxon>
        <taxon>Ancylostomatidae</taxon>
        <taxon>Bunostominae</taxon>
        <taxon>Necator</taxon>
    </lineage>
</organism>
<reference evidence="2 3" key="1">
    <citation type="submission" date="2023-08" db="EMBL/GenBank/DDBJ databases">
        <title>A Necator americanus chromosomal reference genome.</title>
        <authorList>
            <person name="Ilik V."/>
            <person name="Petrzelkova K.J."/>
            <person name="Pardy F."/>
            <person name="Fuh T."/>
            <person name="Niatou-Singa F.S."/>
            <person name="Gouil Q."/>
            <person name="Baker L."/>
            <person name="Ritchie M.E."/>
            <person name="Jex A.R."/>
            <person name="Gazzola D."/>
            <person name="Li H."/>
            <person name="Toshio Fujiwara R."/>
            <person name="Zhan B."/>
            <person name="Aroian R.V."/>
            <person name="Pafco B."/>
            <person name="Schwarz E.M."/>
        </authorList>
    </citation>
    <scope>NUCLEOTIDE SEQUENCE [LARGE SCALE GENOMIC DNA]</scope>
    <source>
        <strain evidence="2 3">Aroian</strain>
        <tissue evidence="2">Whole animal</tissue>
    </source>
</reference>
<dbReference type="Proteomes" id="UP001303046">
    <property type="component" value="Unassembled WGS sequence"/>
</dbReference>
<evidence type="ECO:0000256" key="1">
    <source>
        <dbReference type="SAM" id="MobiDB-lite"/>
    </source>
</evidence>
<sequence length="93" mass="9619">MVGDRSMSVNSLNSSSSSSEFADADCVTSNDDGDLRSMNVVVVGGEISSPLSSPELVDGQPFGQPPRTSSLIPKLSMIFGCSSDLCSALVCIQ</sequence>
<name>A0ABR1CTR8_NECAM</name>
<comment type="caution">
    <text evidence="2">The sequence shown here is derived from an EMBL/GenBank/DDBJ whole genome shotgun (WGS) entry which is preliminary data.</text>
</comment>
<dbReference type="EMBL" id="JAVFWL010000003">
    <property type="protein sequence ID" value="KAK6741445.1"/>
    <property type="molecule type" value="Genomic_DNA"/>
</dbReference>
<protein>
    <submittedName>
        <fullName evidence="2">Uncharacterized protein</fullName>
    </submittedName>
</protein>
<feature type="region of interest" description="Disordered" evidence="1">
    <location>
        <begin position="1"/>
        <end position="25"/>
    </location>
</feature>
<accession>A0ABR1CTR8</accession>
<evidence type="ECO:0000313" key="2">
    <source>
        <dbReference type="EMBL" id="KAK6741445.1"/>
    </source>
</evidence>
<evidence type="ECO:0000313" key="3">
    <source>
        <dbReference type="Proteomes" id="UP001303046"/>
    </source>
</evidence>
<feature type="compositionally biased region" description="Low complexity" evidence="1">
    <location>
        <begin position="1"/>
        <end position="19"/>
    </location>
</feature>
<proteinExistence type="predicted"/>
<keyword evidence="3" id="KW-1185">Reference proteome</keyword>